<dbReference type="STRING" id="698762.SAMN00808754_1945"/>
<evidence type="ECO:0000313" key="1">
    <source>
        <dbReference type="EMBL" id="SMB97785.1"/>
    </source>
</evidence>
<protein>
    <submittedName>
        <fullName evidence="1">Extracellular solute-binding protein family 3</fullName>
    </submittedName>
</protein>
<sequence>MKFLCERYPFLKVWDGTKIVAEFKEGIFETEDGGVIEILKRIPEVKVEESSKTKK</sequence>
<accession>A0A1W1VWP6</accession>
<dbReference type="EMBL" id="LT838272">
    <property type="protein sequence ID" value="SMB97785.1"/>
    <property type="molecule type" value="Genomic_DNA"/>
</dbReference>
<keyword evidence="2" id="KW-1185">Reference proteome</keyword>
<name>A0A1W1VWP6_9FIRM</name>
<organism evidence="1 2">
    <name type="scientific">Thermanaeromonas toyohensis ToBE</name>
    <dbReference type="NCBI Taxonomy" id="698762"/>
    <lineage>
        <taxon>Bacteria</taxon>
        <taxon>Bacillati</taxon>
        <taxon>Bacillota</taxon>
        <taxon>Clostridia</taxon>
        <taxon>Neomoorellales</taxon>
        <taxon>Neomoorellaceae</taxon>
        <taxon>Thermanaeromonas</taxon>
    </lineage>
</organism>
<dbReference type="RefSeq" id="WP_157109910.1">
    <property type="nucleotide sequence ID" value="NZ_LT838272.1"/>
</dbReference>
<gene>
    <name evidence="1" type="ORF">SAMN00808754_1945</name>
</gene>
<dbReference type="AlphaFoldDB" id="A0A1W1VWP6"/>
<reference evidence="1 2" key="1">
    <citation type="submission" date="2017-04" db="EMBL/GenBank/DDBJ databases">
        <authorList>
            <person name="Afonso C.L."/>
            <person name="Miller P.J."/>
            <person name="Scott M.A."/>
            <person name="Spackman E."/>
            <person name="Goraichik I."/>
            <person name="Dimitrov K.M."/>
            <person name="Suarez D.L."/>
            <person name="Swayne D.E."/>
        </authorList>
    </citation>
    <scope>NUCLEOTIDE SEQUENCE [LARGE SCALE GENOMIC DNA]</scope>
    <source>
        <strain evidence="1 2">ToBE</strain>
    </source>
</reference>
<evidence type="ECO:0000313" key="2">
    <source>
        <dbReference type="Proteomes" id="UP000192569"/>
    </source>
</evidence>
<dbReference type="Proteomes" id="UP000192569">
    <property type="component" value="Chromosome I"/>
</dbReference>
<proteinExistence type="predicted"/>